<accession>A0A0C3J0T0</accession>
<dbReference type="FunFam" id="3.40.50.300:FF:000251">
    <property type="entry name" value="ABC transporter B family member 19"/>
    <property type="match status" value="1"/>
</dbReference>
<proteinExistence type="inferred from homology"/>
<dbReference type="Proteomes" id="UP000054217">
    <property type="component" value="Unassembled WGS sequence"/>
</dbReference>
<dbReference type="HOGENOM" id="CLU_000604_17_2_1"/>
<evidence type="ECO:0000256" key="3">
    <source>
        <dbReference type="ARBA" id="ARBA00022448"/>
    </source>
</evidence>
<sequence length="1326" mass="143819">MVNKGTILLTGKPSSIQDNDNKNLSTYWFKGFFQGKKDKGKQEKTECVGIDAKLVEQPAPSVRFIQLFRYATPFELSLNAVGIVSAIAAGAAQPLMTLVFGRLIQDFVTFTTALEIYQSAELFGNVTAISSAKQNFDSAASDFRKGAAQDASYLTYIGVGTAVCTWIYMYLWIYTGEINAKRIREKYLQAILRQDVAYFDHIGAGEVATRIQTDTHLVQQGISEKVALVVSFLSAFFVGMILAYTQSWRLALAMSSILPCIGVTGAVMNKFVSRYAQVTLQYVAESGTIAEEVISTIRTARAFGSQKVLGALFDKKIDLIRTTNVKSAISNGSGLGVCVFVIYAAHALAFDFGTTLVNEGHATAGQVTNVLMAILLGSLSLAMMAPEAQALTNAQGAAAKLFATIERVPDIDAASPHGLKPEKVVGKLTVEDVRFSYPARPDVPILKSIDITFEAGKTAALVGASGSGKSTIISLIERFYDPHSGTVKLDGVDIRDLNIKWLRSQIGLVSQEPVLFATTIRANVAYGLIGTPFEHASEDEKFKMIKDACIKSNADGFIGKLPQGYDTMVGERGFLLSGGQKQRVAIARAIVSDPRILLLDEATSALDTRSEGVVQDALDKASAGRTTITIAHRLSTIKGADQIFVMGEGVVLEQGTHEELIGRNGTYTRLVQVQKLREAEEAQGDTEIAVVSSTADKETFTEDEVPLDHRDTLHSVTSDLAKIEGRGKAQVDENSYDLLYLFRCLGSLNPQGYRMYFIGAIAAMTSGMVFPVFAIIYGKAISGFSLPDPSERRHDGNMNALWFFIISILSAVVIAVQSYVFTVAASQLTAKLRTISFNAILRQDIQFFDRVENNTGALTSRVNDDPQKINGLAGTTLGAIIQAATTLIGGSVIGFIYAWKPAVVGIACIPLVFFAGYIRLRVVVLKDQHNKAAHDDSAKMACEAAGAIRTVASLTREDECLKSYSRSLEEPLRNSNRSGIWSNLIYAFSQSSTFWVVALVFWYGSKLVSTLEVSTSDFFTALMGVTFAALQAGIVFMFVPDVSSARGAGAAIVKLLDSTPEIDAETPEGKTFKGRIVEGQIRLADVHFRYPTRPTIPVLRGLNLTIAAGTYVALVGASGCGKSTVIQLIERFYDPLVGQVLLDGQPINEFNIQEYRKQIALVSQEPTLYAGTIRFNILLGATKPISEVTQEEIEAVCRDANILDFIQSLPNGFETEVGSKGSQLSGGQKQRIATARALLRNPKVLLLDEATSALDSTSEKAVQEALDRAAQGRTTIAIAHRLSTIQNADCIYFIKDGRVSEAGTHDELLALRGDYYEHVQLQVLKK</sequence>
<feature type="transmembrane region" description="Helical" evidence="10">
    <location>
        <begin position="902"/>
        <end position="920"/>
    </location>
</feature>
<dbReference type="InterPro" id="IPR027417">
    <property type="entry name" value="P-loop_NTPase"/>
</dbReference>
<dbReference type="CDD" id="cd03249">
    <property type="entry name" value="ABC_MTABC3_MDL1_MDL2"/>
    <property type="match status" value="2"/>
</dbReference>
<feature type="transmembrane region" description="Helical" evidence="10">
    <location>
        <begin position="871"/>
        <end position="896"/>
    </location>
</feature>
<dbReference type="InterPro" id="IPR003439">
    <property type="entry name" value="ABC_transporter-like_ATP-bd"/>
</dbReference>
<dbReference type="InterPro" id="IPR003593">
    <property type="entry name" value="AAA+_ATPase"/>
</dbReference>
<dbReference type="GO" id="GO:0005743">
    <property type="term" value="C:mitochondrial inner membrane"/>
    <property type="evidence" value="ECO:0007669"/>
    <property type="project" value="TreeGrafter"/>
</dbReference>
<dbReference type="InterPro" id="IPR011527">
    <property type="entry name" value="ABC1_TM_dom"/>
</dbReference>
<feature type="transmembrane region" description="Helical" evidence="10">
    <location>
        <begin position="800"/>
        <end position="825"/>
    </location>
</feature>
<name>A0A0C3J0T0_PISTI</name>
<dbReference type="PANTHER" id="PTHR43394">
    <property type="entry name" value="ATP-DEPENDENT PERMEASE MDL1, MITOCHONDRIAL"/>
    <property type="match status" value="1"/>
</dbReference>
<dbReference type="Pfam" id="PF00664">
    <property type="entry name" value="ABC_membrane"/>
    <property type="match status" value="2"/>
</dbReference>
<evidence type="ECO:0000256" key="6">
    <source>
        <dbReference type="ARBA" id="ARBA00022741"/>
    </source>
</evidence>
<evidence type="ECO:0000256" key="7">
    <source>
        <dbReference type="ARBA" id="ARBA00022840"/>
    </source>
</evidence>
<keyword evidence="9 10" id="KW-0472">Membrane</keyword>
<dbReference type="PROSITE" id="PS00211">
    <property type="entry name" value="ABC_TRANSPORTER_1"/>
    <property type="match status" value="1"/>
</dbReference>
<feature type="transmembrane region" description="Helical" evidence="10">
    <location>
        <begin position="153"/>
        <end position="174"/>
    </location>
</feature>
<dbReference type="SUPFAM" id="SSF52540">
    <property type="entry name" value="P-loop containing nucleoside triphosphate hydrolases"/>
    <property type="match status" value="2"/>
</dbReference>
<evidence type="ECO:0000256" key="4">
    <source>
        <dbReference type="ARBA" id="ARBA00022692"/>
    </source>
</evidence>
<evidence type="ECO:0000259" key="11">
    <source>
        <dbReference type="PROSITE" id="PS50893"/>
    </source>
</evidence>
<feature type="transmembrane region" description="Helical" evidence="10">
    <location>
        <begin position="756"/>
        <end position="780"/>
    </location>
</feature>
<keyword evidence="8 10" id="KW-1133">Transmembrane helix</keyword>
<feature type="transmembrane region" description="Helical" evidence="10">
    <location>
        <begin position="1018"/>
        <end position="1039"/>
    </location>
</feature>
<dbReference type="InParanoid" id="A0A0C3J0T0"/>
<dbReference type="Gene3D" id="3.40.50.300">
    <property type="entry name" value="P-loop containing nucleotide triphosphate hydrolases"/>
    <property type="match status" value="2"/>
</dbReference>
<evidence type="ECO:0000256" key="1">
    <source>
        <dbReference type="ARBA" id="ARBA00004141"/>
    </source>
</evidence>
<organism evidence="13 14">
    <name type="scientific">Pisolithus tinctorius Marx 270</name>
    <dbReference type="NCBI Taxonomy" id="870435"/>
    <lineage>
        <taxon>Eukaryota</taxon>
        <taxon>Fungi</taxon>
        <taxon>Dikarya</taxon>
        <taxon>Basidiomycota</taxon>
        <taxon>Agaricomycotina</taxon>
        <taxon>Agaricomycetes</taxon>
        <taxon>Agaricomycetidae</taxon>
        <taxon>Boletales</taxon>
        <taxon>Sclerodermatineae</taxon>
        <taxon>Pisolithaceae</taxon>
        <taxon>Pisolithus</taxon>
    </lineage>
</organism>
<dbReference type="GO" id="GO:0005524">
    <property type="term" value="F:ATP binding"/>
    <property type="evidence" value="ECO:0007669"/>
    <property type="project" value="UniProtKB-KW"/>
</dbReference>
<gene>
    <name evidence="13" type="ORF">M404DRAFT_1001902</name>
</gene>
<dbReference type="InterPro" id="IPR017871">
    <property type="entry name" value="ABC_transporter-like_CS"/>
</dbReference>
<evidence type="ECO:0000256" key="8">
    <source>
        <dbReference type="ARBA" id="ARBA00022989"/>
    </source>
</evidence>
<feature type="transmembrane region" description="Helical" evidence="10">
    <location>
        <begin position="983"/>
        <end position="1003"/>
    </location>
</feature>
<dbReference type="CDD" id="cd18577">
    <property type="entry name" value="ABC_6TM_Pgp_ABCB1_D1_like"/>
    <property type="match status" value="1"/>
</dbReference>
<feature type="transmembrane region" description="Helical" evidence="10">
    <location>
        <begin position="366"/>
        <end position="385"/>
    </location>
</feature>
<feature type="transmembrane region" description="Helical" evidence="10">
    <location>
        <begin position="328"/>
        <end position="346"/>
    </location>
</feature>
<keyword evidence="14" id="KW-1185">Reference proteome</keyword>
<keyword evidence="5" id="KW-0677">Repeat</keyword>
<dbReference type="SMART" id="SM00382">
    <property type="entry name" value="AAA"/>
    <property type="match status" value="2"/>
</dbReference>
<evidence type="ECO:0000256" key="9">
    <source>
        <dbReference type="ARBA" id="ARBA00023136"/>
    </source>
</evidence>
<reference evidence="14" key="2">
    <citation type="submission" date="2015-01" db="EMBL/GenBank/DDBJ databases">
        <title>Evolutionary Origins and Diversification of the Mycorrhizal Mutualists.</title>
        <authorList>
            <consortium name="DOE Joint Genome Institute"/>
            <consortium name="Mycorrhizal Genomics Consortium"/>
            <person name="Kohler A."/>
            <person name="Kuo A."/>
            <person name="Nagy L.G."/>
            <person name="Floudas D."/>
            <person name="Copeland A."/>
            <person name="Barry K.W."/>
            <person name="Cichocki N."/>
            <person name="Veneault-Fourrey C."/>
            <person name="LaButti K."/>
            <person name="Lindquist E.A."/>
            <person name="Lipzen A."/>
            <person name="Lundell T."/>
            <person name="Morin E."/>
            <person name="Murat C."/>
            <person name="Riley R."/>
            <person name="Ohm R."/>
            <person name="Sun H."/>
            <person name="Tunlid A."/>
            <person name="Henrissat B."/>
            <person name="Grigoriev I.V."/>
            <person name="Hibbett D.S."/>
            <person name="Martin F."/>
        </authorList>
    </citation>
    <scope>NUCLEOTIDE SEQUENCE [LARGE SCALE GENOMIC DNA]</scope>
    <source>
        <strain evidence="14">Marx 270</strain>
    </source>
</reference>
<feature type="transmembrane region" description="Helical" evidence="10">
    <location>
        <begin position="250"/>
        <end position="268"/>
    </location>
</feature>
<dbReference type="GO" id="GO:0090374">
    <property type="term" value="P:oligopeptide export from mitochondrion"/>
    <property type="evidence" value="ECO:0007669"/>
    <property type="project" value="TreeGrafter"/>
</dbReference>
<evidence type="ECO:0000256" key="2">
    <source>
        <dbReference type="ARBA" id="ARBA00007577"/>
    </source>
</evidence>
<evidence type="ECO:0000256" key="5">
    <source>
        <dbReference type="ARBA" id="ARBA00022737"/>
    </source>
</evidence>
<evidence type="ECO:0000256" key="10">
    <source>
        <dbReference type="SAM" id="Phobius"/>
    </source>
</evidence>
<comment type="similarity">
    <text evidence="2">Belongs to the ABC transporter superfamily. ABCB family. Multidrug resistance exporter (TC 3.A.1.201) subfamily.</text>
</comment>
<feature type="domain" description="ABC transmembrane type-1" evidence="12">
    <location>
        <begin position="80"/>
        <end position="393"/>
    </location>
</feature>
<dbReference type="PROSITE" id="PS50893">
    <property type="entry name" value="ABC_TRANSPORTER_2"/>
    <property type="match status" value="2"/>
</dbReference>
<evidence type="ECO:0000259" key="12">
    <source>
        <dbReference type="PROSITE" id="PS50929"/>
    </source>
</evidence>
<dbReference type="OrthoDB" id="6500128at2759"/>
<dbReference type="PROSITE" id="PS50929">
    <property type="entry name" value="ABC_TM1F"/>
    <property type="match status" value="2"/>
</dbReference>
<feature type="domain" description="ABC transporter" evidence="11">
    <location>
        <begin position="428"/>
        <end position="673"/>
    </location>
</feature>
<dbReference type="Gene3D" id="1.20.1560.10">
    <property type="entry name" value="ABC transporter type 1, transmembrane domain"/>
    <property type="match status" value="1"/>
</dbReference>
<keyword evidence="3" id="KW-0813">Transport</keyword>
<dbReference type="GO" id="GO:0015421">
    <property type="term" value="F:ABC-type oligopeptide transporter activity"/>
    <property type="evidence" value="ECO:0007669"/>
    <property type="project" value="TreeGrafter"/>
</dbReference>
<feature type="domain" description="ABC transporter" evidence="11">
    <location>
        <begin position="1081"/>
        <end position="1321"/>
    </location>
</feature>
<keyword evidence="7" id="KW-0067">ATP-binding</keyword>
<dbReference type="STRING" id="870435.A0A0C3J0T0"/>
<dbReference type="InterPro" id="IPR036640">
    <property type="entry name" value="ABC1_TM_sf"/>
</dbReference>
<evidence type="ECO:0000313" key="13">
    <source>
        <dbReference type="EMBL" id="KIO02688.1"/>
    </source>
</evidence>
<protein>
    <submittedName>
        <fullName evidence="13">Uncharacterized protein</fullName>
    </submittedName>
</protein>
<evidence type="ECO:0000313" key="14">
    <source>
        <dbReference type="Proteomes" id="UP000054217"/>
    </source>
</evidence>
<keyword evidence="6" id="KW-0547">Nucleotide-binding</keyword>
<dbReference type="EMBL" id="KN831980">
    <property type="protein sequence ID" value="KIO02688.1"/>
    <property type="molecule type" value="Genomic_DNA"/>
</dbReference>
<dbReference type="GO" id="GO:0016887">
    <property type="term" value="F:ATP hydrolysis activity"/>
    <property type="evidence" value="ECO:0007669"/>
    <property type="project" value="InterPro"/>
</dbReference>
<dbReference type="PANTHER" id="PTHR43394:SF11">
    <property type="entry name" value="ATP-BINDING CASSETTE TRANSPORTER"/>
    <property type="match status" value="1"/>
</dbReference>
<dbReference type="FunFam" id="1.20.1560.10:FF:000102">
    <property type="entry name" value="ABC multidrug transporter Mdr1"/>
    <property type="match status" value="1"/>
</dbReference>
<comment type="subcellular location">
    <subcellularLocation>
        <location evidence="1">Membrane</location>
        <topology evidence="1">Multi-pass membrane protein</topology>
    </subcellularLocation>
</comment>
<dbReference type="SUPFAM" id="SSF90123">
    <property type="entry name" value="ABC transporter transmembrane region"/>
    <property type="match status" value="2"/>
</dbReference>
<dbReference type="Pfam" id="PF00005">
    <property type="entry name" value="ABC_tran"/>
    <property type="match status" value="2"/>
</dbReference>
<dbReference type="FunCoup" id="A0A0C3J0T0">
    <property type="interactions" value="14"/>
</dbReference>
<feature type="transmembrane region" description="Helical" evidence="10">
    <location>
        <begin position="226"/>
        <end position="244"/>
    </location>
</feature>
<dbReference type="InterPro" id="IPR039421">
    <property type="entry name" value="Type_1_exporter"/>
</dbReference>
<feature type="domain" description="ABC transmembrane type-1" evidence="12">
    <location>
        <begin position="757"/>
        <end position="1044"/>
    </location>
</feature>
<dbReference type="CDD" id="cd18578">
    <property type="entry name" value="ABC_6TM_Pgp_ABCB1_D2_like"/>
    <property type="match status" value="1"/>
</dbReference>
<dbReference type="FunFam" id="3.40.50.300:FF:000913">
    <property type="entry name" value="ABC multidrug transporter SitT"/>
    <property type="match status" value="1"/>
</dbReference>
<keyword evidence="4 10" id="KW-0812">Transmembrane</keyword>
<reference evidence="13 14" key="1">
    <citation type="submission" date="2014-04" db="EMBL/GenBank/DDBJ databases">
        <authorList>
            <consortium name="DOE Joint Genome Institute"/>
            <person name="Kuo A."/>
            <person name="Kohler A."/>
            <person name="Costa M.D."/>
            <person name="Nagy L.G."/>
            <person name="Floudas D."/>
            <person name="Copeland A."/>
            <person name="Barry K.W."/>
            <person name="Cichocki N."/>
            <person name="Veneault-Fourrey C."/>
            <person name="LaButti K."/>
            <person name="Lindquist E.A."/>
            <person name="Lipzen A."/>
            <person name="Lundell T."/>
            <person name="Morin E."/>
            <person name="Murat C."/>
            <person name="Sun H."/>
            <person name="Tunlid A."/>
            <person name="Henrissat B."/>
            <person name="Grigoriev I.V."/>
            <person name="Hibbett D.S."/>
            <person name="Martin F."/>
            <person name="Nordberg H.P."/>
            <person name="Cantor M.N."/>
            <person name="Hua S.X."/>
        </authorList>
    </citation>
    <scope>NUCLEOTIDE SEQUENCE [LARGE SCALE GENOMIC DNA]</scope>
    <source>
        <strain evidence="13 14">Marx 270</strain>
    </source>
</reference>